<dbReference type="EMBL" id="AVOT02003057">
    <property type="protein sequence ID" value="MBW0472353.1"/>
    <property type="molecule type" value="Genomic_DNA"/>
</dbReference>
<evidence type="ECO:0000256" key="1">
    <source>
        <dbReference type="SAM" id="MobiDB-lite"/>
    </source>
</evidence>
<feature type="compositionally biased region" description="Polar residues" evidence="1">
    <location>
        <begin position="85"/>
        <end position="96"/>
    </location>
</feature>
<name>A0A9Q3BW30_9BASI</name>
<evidence type="ECO:0000313" key="2">
    <source>
        <dbReference type="EMBL" id="MBW0472353.1"/>
    </source>
</evidence>
<feature type="region of interest" description="Disordered" evidence="1">
    <location>
        <begin position="46"/>
        <end position="69"/>
    </location>
</feature>
<protein>
    <submittedName>
        <fullName evidence="2">Uncharacterized protein</fullName>
    </submittedName>
</protein>
<comment type="caution">
    <text evidence="2">The sequence shown here is derived from an EMBL/GenBank/DDBJ whole genome shotgun (WGS) entry which is preliminary data.</text>
</comment>
<dbReference type="Proteomes" id="UP000765509">
    <property type="component" value="Unassembled WGS sequence"/>
</dbReference>
<keyword evidence="3" id="KW-1185">Reference proteome</keyword>
<sequence length="178" mass="20383">MHLLISGNIKDYCISFLKVGLTGHELELQRKSKAFLADSNPSKYPFSLLRDPRKRKNEDENDYEKISRPKKQILTKANLSCIWPHTSQRQKCSSEASRTKSDQSSKSNRAKSSRTSEYRYSPRSQKTTSTILSLLPFTHDRGSLVPSDVLSEEDQNLKPMVDEAQRLRRWIGGTAKSH</sequence>
<reference evidence="2" key="1">
    <citation type="submission" date="2021-03" db="EMBL/GenBank/DDBJ databases">
        <title>Draft genome sequence of rust myrtle Austropuccinia psidii MF-1, a brazilian biotype.</title>
        <authorList>
            <person name="Quecine M.C."/>
            <person name="Pachon D.M.R."/>
            <person name="Bonatelli M.L."/>
            <person name="Correr F.H."/>
            <person name="Franceschini L.M."/>
            <person name="Leite T.F."/>
            <person name="Margarido G.R.A."/>
            <person name="Almeida C.A."/>
            <person name="Ferrarezi J.A."/>
            <person name="Labate C.A."/>
        </authorList>
    </citation>
    <scope>NUCLEOTIDE SEQUENCE</scope>
    <source>
        <strain evidence="2">MF-1</strain>
    </source>
</reference>
<dbReference type="OrthoDB" id="3247418at2759"/>
<evidence type="ECO:0000313" key="3">
    <source>
        <dbReference type="Proteomes" id="UP000765509"/>
    </source>
</evidence>
<proteinExistence type="predicted"/>
<dbReference type="AlphaFoldDB" id="A0A9Q3BW30"/>
<accession>A0A9Q3BW30</accession>
<feature type="region of interest" description="Disordered" evidence="1">
    <location>
        <begin position="85"/>
        <end position="125"/>
    </location>
</feature>
<organism evidence="2 3">
    <name type="scientific">Austropuccinia psidii MF-1</name>
    <dbReference type="NCBI Taxonomy" id="1389203"/>
    <lineage>
        <taxon>Eukaryota</taxon>
        <taxon>Fungi</taxon>
        <taxon>Dikarya</taxon>
        <taxon>Basidiomycota</taxon>
        <taxon>Pucciniomycotina</taxon>
        <taxon>Pucciniomycetes</taxon>
        <taxon>Pucciniales</taxon>
        <taxon>Sphaerophragmiaceae</taxon>
        <taxon>Austropuccinia</taxon>
    </lineage>
</organism>
<gene>
    <name evidence="2" type="ORF">O181_012068</name>
</gene>